<reference evidence="2" key="1">
    <citation type="submission" date="2014-08" db="EMBL/GenBank/DDBJ databases">
        <authorList>
            <person name="Moulin L."/>
        </authorList>
    </citation>
    <scope>NUCLEOTIDE SEQUENCE [LARGE SCALE GENOMIC DNA]</scope>
</reference>
<gene>
    <name evidence="1" type="ORF">MPL3356_250081</name>
</gene>
<evidence type="ECO:0000313" key="1">
    <source>
        <dbReference type="EMBL" id="CDX18036.1"/>
    </source>
</evidence>
<proteinExistence type="predicted"/>
<dbReference type="EMBL" id="CCMZ01000018">
    <property type="protein sequence ID" value="CDX18036.1"/>
    <property type="molecule type" value="Genomic_DNA"/>
</dbReference>
<dbReference type="AlphaFoldDB" id="A0A090DTR4"/>
<keyword evidence="2" id="KW-1185">Reference proteome</keyword>
<protein>
    <submittedName>
        <fullName evidence="1">Uncharacterized protein</fullName>
    </submittedName>
</protein>
<accession>A0A090DTR4</accession>
<name>A0A090DTR4_MESPL</name>
<evidence type="ECO:0000313" key="2">
    <source>
        <dbReference type="Proteomes" id="UP000045285"/>
    </source>
</evidence>
<dbReference type="Proteomes" id="UP000045285">
    <property type="component" value="Unassembled WGS sequence"/>
</dbReference>
<organism evidence="1 2">
    <name type="scientific">Mesorhizobium plurifarium</name>
    <dbReference type="NCBI Taxonomy" id="69974"/>
    <lineage>
        <taxon>Bacteria</taxon>
        <taxon>Pseudomonadati</taxon>
        <taxon>Pseudomonadota</taxon>
        <taxon>Alphaproteobacteria</taxon>
        <taxon>Hyphomicrobiales</taxon>
        <taxon>Phyllobacteriaceae</taxon>
        <taxon>Mesorhizobium</taxon>
    </lineage>
</organism>
<sequence>MTEPVLEYLPIDDEVVEVQPGWLRPLPQSSDQRPGAVKHKDAAIIAVLLLGYAGRLQAGSQPSCELCRGLGSVAVAVKFA</sequence>